<protein>
    <recommendedName>
        <fullName evidence="1">Fatty acyl-CoA reductase</fullName>
        <ecNumber evidence="1">1.2.1.84</ecNumber>
    </recommendedName>
</protein>
<dbReference type="InterPro" id="IPR013120">
    <property type="entry name" value="FAR_NAD-bd"/>
</dbReference>
<name>A0A8X7BYF0_9ARAC</name>
<dbReference type="AlphaFoldDB" id="A0A8X7BYF0"/>
<evidence type="ECO:0000256" key="1">
    <source>
        <dbReference type="RuleBase" id="RU363097"/>
    </source>
</evidence>
<dbReference type="Pfam" id="PF07993">
    <property type="entry name" value="NAD_binding_4"/>
    <property type="match status" value="1"/>
</dbReference>
<feature type="domain" description="Thioester reductase (TE)" evidence="2">
    <location>
        <begin position="35"/>
        <end position="90"/>
    </location>
</feature>
<dbReference type="GO" id="GO:0080019">
    <property type="term" value="F:alcohol-forming very long-chain fatty acyl-CoA reductase activity"/>
    <property type="evidence" value="ECO:0007669"/>
    <property type="project" value="InterPro"/>
</dbReference>
<comment type="function">
    <text evidence="1">Catalyzes the reduction of fatty acyl-CoA to fatty alcohols.</text>
</comment>
<keyword evidence="1" id="KW-0560">Oxidoreductase</keyword>
<dbReference type="PANTHER" id="PTHR11011:SF116">
    <property type="entry name" value="FATTY ACYL-COA REDUCTASE CG5065-RELATED"/>
    <property type="match status" value="1"/>
</dbReference>
<dbReference type="EC" id="1.2.1.84" evidence="1"/>
<dbReference type="InterPro" id="IPR026055">
    <property type="entry name" value="FAR"/>
</dbReference>
<keyword evidence="1" id="KW-0444">Lipid biosynthesis</keyword>
<dbReference type="SUPFAM" id="SSF51735">
    <property type="entry name" value="NAD(P)-binding Rossmann-fold domains"/>
    <property type="match status" value="1"/>
</dbReference>
<dbReference type="GO" id="GO:0035336">
    <property type="term" value="P:long-chain fatty-acyl-CoA metabolic process"/>
    <property type="evidence" value="ECO:0007669"/>
    <property type="project" value="TreeGrafter"/>
</dbReference>
<dbReference type="PANTHER" id="PTHR11011">
    <property type="entry name" value="MALE STERILITY PROTEIN 2-RELATED"/>
    <property type="match status" value="1"/>
</dbReference>
<sequence>MISGERDSDSGGYASPVEEEGSQVAEFFKDRCVFITGVSGFVGKVLLEKLLRSCERVRTVYVLMRHKDGQDPRQRLDELFTCQEVRKNFDDREVFLALAERVLSIKFMLVSLEICHKGKEMFSALFFLGKLGTGRSNGDVCFAFAIVNPTFVFLLLHRKRFLNPSRK</sequence>
<gene>
    <name evidence="3" type="primary">CG5065_0</name>
    <name evidence="3" type="ORF">TNIN_476211</name>
</gene>
<comment type="catalytic activity">
    <reaction evidence="1">
        <text>a long-chain fatty acyl-CoA + 2 NADPH + 2 H(+) = a long-chain primary fatty alcohol + 2 NADP(+) + CoA</text>
        <dbReference type="Rhea" id="RHEA:52716"/>
        <dbReference type="ChEBI" id="CHEBI:15378"/>
        <dbReference type="ChEBI" id="CHEBI:57287"/>
        <dbReference type="ChEBI" id="CHEBI:57783"/>
        <dbReference type="ChEBI" id="CHEBI:58349"/>
        <dbReference type="ChEBI" id="CHEBI:77396"/>
        <dbReference type="ChEBI" id="CHEBI:83139"/>
        <dbReference type="EC" id="1.2.1.84"/>
    </reaction>
</comment>
<dbReference type="InterPro" id="IPR036291">
    <property type="entry name" value="NAD(P)-bd_dom_sf"/>
</dbReference>
<dbReference type="EMBL" id="BMAV01007167">
    <property type="protein sequence ID" value="GFY49786.1"/>
    <property type="molecule type" value="Genomic_DNA"/>
</dbReference>
<dbReference type="Gene3D" id="3.40.50.720">
    <property type="entry name" value="NAD(P)-binding Rossmann-like Domain"/>
    <property type="match status" value="1"/>
</dbReference>
<reference evidence="3" key="1">
    <citation type="submission" date="2020-08" db="EMBL/GenBank/DDBJ databases">
        <title>Multicomponent nature underlies the extraordinary mechanical properties of spider dragline silk.</title>
        <authorList>
            <person name="Kono N."/>
            <person name="Nakamura H."/>
            <person name="Mori M."/>
            <person name="Yoshida Y."/>
            <person name="Ohtoshi R."/>
            <person name="Malay A.D."/>
            <person name="Moran D.A.P."/>
            <person name="Tomita M."/>
            <person name="Numata K."/>
            <person name="Arakawa K."/>
        </authorList>
    </citation>
    <scope>NUCLEOTIDE SEQUENCE</scope>
</reference>
<evidence type="ECO:0000313" key="4">
    <source>
        <dbReference type="Proteomes" id="UP000886998"/>
    </source>
</evidence>
<dbReference type="OrthoDB" id="6512824at2759"/>
<proteinExistence type="inferred from homology"/>
<evidence type="ECO:0000313" key="3">
    <source>
        <dbReference type="EMBL" id="GFY49786.1"/>
    </source>
</evidence>
<evidence type="ECO:0000259" key="2">
    <source>
        <dbReference type="Pfam" id="PF07993"/>
    </source>
</evidence>
<keyword evidence="4" id="KW-1185">Reference proteome</keyword>
<dbReference type="Proteomes" id="UP000886998">
    <property type="component" value="Unassembled WGS sequence"/>
</dbReference>
<comment type="caution">
    <text evidence="3">The sequence shown here is derived from an EMBL/GenBank/DDBJ whole genome shotgun (WGS) entry which is preliminary data.</text>
</comment>
<comment type="similarity">
    <text evidence="1">Belongs to the fatty acyl-CoA reductase family.</text>
</comment>
<keyword evidence="1" id="KW-0521">NADP</keyword>
<keyword evidence="1" id="KW-0443">Lipid metabolism</keyword>
<dbReference type="GO" id="GO:0102965">
    <property type="term" value="F:alcohol-forming long-chain fatty acyl-CoA reductase activity"/>
    <property type="evidence" value="ECO:0007669"/>
    <property type="project" value="UniProtKB-EC"/>
</dbReference>
<accession>A0A8X7BYF0</accession>
<dbReference type="GO" id="GO:0005777">
    <property type="term" value="C:peroxisome"/>
    <property type="evidence" value="ECO:0007669"/>
    <property type="project" value="TreeGrafter"/>
</dbReference>
<organism evidence="3 4">
    <name type="scientific">Trichonephila inaurata madagascariensis</name>
    <dbReference type="NCBI Taxonomy" id="2747483"/>
    <lineage>
        <taxon>Eukaryota</taxon>
        <taxon>Metazoa</taxon>
        <taxon>Ecdysozoa</taxon>
        <taxon>Arthropoda</taxon>
        <taxon>Chelicerata</taxon>
        <taxon>Arachnida</taxon>
        <taxon>Araneae</taxon>
        <taxon>Araneomorphae</taxon>
        <taxon>Entelegynae</taxon>
        <taxon>Araneoidea</taxon>
        <taxon>Nephilidae</taxon>
        <taxon>Trichonephila</taxon>
        <taxon>Trichonephila inaurata</taxon>
    </lineage>
</organism>